<organism evidence="2 3">
    <name type="scientific">Torulaspora delbrueckii</name>
    <name type="common">Yeast</name>
    <name type="synonym">Candida colliculosa</name>
    <dbReference type="NCBI Taxonomy" id="4950"/>
    <lineage>
        <taxon>Eukaryota</taxon>
        <taxon>Fungi</taxon>
        <taxon>Dikarya</taxon>
        <taxon>Ascomycota</taxon>
        <taxon>Saccharomycotina</taxon>
        <taxon>Saccharomycetes</taxon>
        <taxon>Saccharomycetales</taxon>
        <taxon>Saccharomycetaceae</taxon>
        <taxon>Torulaspora</taxon>
    </lineage>
</organism>
<feature type="region of interest" description="Disordered" evidence="1">
    <location>
        <begin position="27"/>
        <end position="57"/>
    </location>
</feature>
<keyword evidence="3" id="KW-1185">Reference proteome</keyword>
<feature type="compositionally biased region" description="Acidic residues" evidence="1">
    <location>
        <begin position="249"/>
        <end position="265"/>
    </location>
</feature>
<evidence type="ECO:0000313" key="2">
    <source>
        <dbReference type="EMBL" id="CCE90883.1"/>
    </source>
</evidence>
<dbReference type="HOGENOM" id="CLU_788008_0_0_1"/>
<reference evidence="2 3" key="1">
    <citation type="journal article" date="2011" name="Proc. Natl. Acad. Sci. U.S.A.">
        <title>Evolutionary erosion of yeast sex chromosomes by mating-type switching accidents.</title>
        <authorList>
            <person name="Gordon J.L."/>
            <person name="Armisen D."/>
            <person name="Proux-Wera E."/>
            <person name="Oheigeartaigh S.S."/>
            <person name="Byrne K.P."/>
            <person name="Wolfe K.H."/>
        </authorList>
    </citation>
    <scope>NUCLEOTIDE SEQUENCE [LARGE SCALE GENOMIC DNA]</scope>
    <source>
        <strain evidence="3">ATCC 10662 / CBS 1146 / NBRC 0425 / NCYC 2629 / NRRL Y-866</strain>
    </source>
</reference>
<dbReference type="GO" id="GO:0030071">
    <property type="term" value="P:regulation of mitotic metaphase/anaphase transition"/>
    <property type="evidence" value="ECO:0007669"/>
    <property type="project" value="InterPro"/>
</dbReference>
<dbReference type="InterPro" id="IPR016807">
    <property type="entry name" value="Mnd2"/>
</dbReference>
<dbReference type="Proteomes" id="UP000005627">
    <property type="component" value="Chromosome 2"/>
</dbReference>
<dbReference type="InParanoid" id="G8ZQI9"/>
<evidence type="ECO:0000313" key="3">
    <source>
        <dbReference type="Proteomes" id="UP000005627"/>
    </source>
</evidence>
<dbReference type="AlphaFoldDB" id="G8ZQI9"/>
<feature type="compositionally biased region" description="Basic and acidic residues" evidence="1">
    <location>
        <begin position="129"/>
        <end position="140"/>
    </location>
</feature>
<feature type="compositionally biased region" description="Acidic residues" evidence="1">
    <location>
        <begin position="177"/>
        <end position="209"/>
    </location>
</feature>
<dbReference type="eggNOG" id="ENOG502RW71">
    <property type="taxonomic scope" value="Eukaryota"/>
</dbReference>
<protein>
    <submittedName>
        <fullName evidence="2">Uncharacterized protein</fullName>
    </submittedName>
</protein>
<gene>
    <name evidence="2" type="primary">TDEL0B07540</name>
    <name evidence="2" type="ORF">TDEL_0B07540</name>
</gene>
<dbReference type="KEGG" id="tdl:TDEL_0B07540"/>
<dbReference type="STRING" id="1076872.G8ZQI9"/>
<accession>G8ZQI9</accession>
<dbReference type="GO" id="GO:0031145">
    <property type="term" value="P:anaphase-promoting complex-dependent catabolic process"/>
    <property type="evidence" value="ECO:0007669"/>
    <property type="project" value="InterPro"/>
</dbReference>
<dbReference type="Pfam" id="PF05841">
    <property type="entry name" value="Apc15p"/>
    <property type="match status" value="1"/>
</dbReference>
<dbReference type="OrthoDB" id="4047136at2759"/>
<dbReference type="GO" id="GO:0005680">
    <property type="term" value="C:anaphase-promoting complex"/>
    <property type="evidence" value="ECO:0007669"/>
    <property type="project" value="InterPro"/>
</dbReference>
<proteinExistence type="predicted"/>
<feature type="region of interest" description="Disordered" evidence="1">
    <location>
        <begin position="129"/>
        <end position="272"/>
    </location>
</feature>
<feature type="region of interest" description="Disordered" evidence="1">
    <location>
        <begin position="302"/>
        <end position="322"/>
    </location>
</feature>
<dbReference type="GeneID" id="11505277"/>
<sequence>MSVSRQDGIPLGRLPLFRDIKEALVLEKQQQSKNGRPANEPRMIKKNRGNEEELRSGRQYIPPLSAYNAIEEVPYFPFGVDERERRFDELTMRMDQTQRRLKSIRTLGWNSFRPIGVNETMQQLKEKSMKQEMKNERADDIPLPSTLQENGDESMGSFQEYDYPADPHNSTTNGLVEEADEAREDEDVSYDYDAEFARVEDEEEEEEEELRNATQSLGPSHAPPNRGAVRDLTIQQFVETSHVERQPYELEDEYETPQLDTDADQGDSRDFTEVPWVEISDTVHSGDSQRISSLNSLIDRVHIPTGRAHGTRRLSDNNSEVE</sequence>
<dbReference type="InterPro" id="IPR008402">
    <property type="entry name" value="APC_su15/mnd2"/>
</dbReference>
<name>G8ZQI9_TORDE</name>
<dbReference type="PIRSF" id="PIRSF022699">
    <property type="entry name" value="MND2"/>
    <property type="match status" value="1"/>
</dbReference>
<dbReference type="FunCoup" id="G8ZQI9">
    <property type="interactions" value="137"/>
</dbReference>
<dbReference type="RefSeq" id="XP_003680094.1">
    <property type="nucleotide sequence ID" value="XM_003680046.1"/>
</dbReference>
<dbReference type="EMBL" id="HE616743">
    <property type="protein sequence ID" value="CCE90883.1"/>
    <property type="molecule type" value="Genomic_DNA"/>
</dbReference>
<evidence type="ECO:0000256" key="1">
    <source>
        <dbReference type="SAM" id="MobiDB-lite"/>
    </source>
</evidence>